<dbReference type="Proteomes" id="UP001157126">
    <property type="component" value="Unassembled WGS sequence"/>
</dbReference>
<evidence type="ECO:0000313" key="2">
    <source>
        <dbReference type="EMBL" id="GMA39017.1"/>
    </source>
</evidence>
<feature type="coiled-coil region" evidence="1">
    <location>
        <begin position="7"/>
        <end position="34"/>
    </location>
</feature>
<keyword evidence="1" id="KW-0175">Coiled coil</keyword>
<gene>
    <name evidence="2" type="ORF">GCM10025883_10620</name>
</gene>
<name>A0ABQ6IP92_9MICO</name>
<comment type="caution">
    <text evidence="2">The sequence shown here is derived from an EMBL/GenBank/DDBJ whole genome shotgun (WGS) entry which is preliminary data.</text>
</comment>
<protein>
    <recommendedName>
        <fullName evidence="4">Methylmalonyl-CoA carboxyltransferase 12S subunit</fullName>
    </recommendedName>
</protein>
<dbReference type="EMBL" id="BSUO01000001">
    <property type="protein sequence ID" value="GMA39017.1"/>
    <property type="molecule type" value="Genomic_DNA"/>
</dbReference>
<proteinExistence type="predicted"/>
<accession>A0ABQ6IP92</accession>
<evidence type="ECO:0000313" key="3">
    <source>
        <dbReference type="Proteomes" id="UP001157126"/>
    </source>
</evidence>
<reference evidence="3" key="1">
    <citation type="journal article" date="2019" name="Int. J. Syst. Evol. Microbiol.">
        <title>The Global Catalogue of Microorganisms (GCM) 10K type strain sequencing project: providing services to taxonomists for standard genome sequencing and annotation.</title>
        <authorList>
            <consortium name="The Broad Institute Genomics Platform"/>
            <consortium name="The Broad Institute Genome Sequencing Center for Infectious Disease"/>
            <person name="Wu L."/>
            <person name="Ma J."/>
        </authorList>
    </citation>
    <scope>NUCLEOTIDE SEQUENCE [LARGE SCALE GENOMIC DNA]</scope>
    <source>
        <strain evidence="3">NBRC 113072</strain>
    </source>
</reference>
<keyword evidence="3" id="KW-1185">Reference proteome</keyword>
<dbReference type="RefSeq" id="WP_284303018.1">
    <property type="nucleotide sequence ID" value="NZ_BSUO01000001.1"/>
</dbReference>
<sequence>MSDTERTEELEAQIARLTEQIDDLSERLDSVTQELRRHHPADELPEEVALAISAAVAAYLGKRAKVKRVRVRRGTGWAAQARSDIHRSHAAFGSR</sequence>
<evidence type="ECO:0008006" key="4">
    <source>
        <dbReference type="Google" id="ProtNLM"/>
    </source>
</evidence>
<evidence type="ECO:0000256" key="1">
    <source>
        <dbReference type="SAM" id="Coils"/>
    </source>
</evidence>
<organism evidence="2 3">
    <name type="scientific">Mobilicoccus caccae</name>
    <dbReference type="NCBI Taxonomy" id="1859295"/>
    <lineage>
        <taxon>Bacteria</taxon>
        <taxon>Bacillati</taxon>
        <taxon>Actinomycetota</taxon>
        <taxon>Actinomycetes</taxon>
        <taxon>Micrococcales</taxon>
        <taxon>Dermatophilaceae</taxon>
        <taxon>Mobilicoccus</taxon>
    </lineage>
</organism>